<gene>
    <name evidence="2" type="ORF">DY000_02013251</name>
</gene>
<evidence type="ECO:0000256" key="1">
    <source>
        <dbReference type="SAM" id="Phobius"/>
    </source>
</evidence>
<keyword evidence="3" id="KW-1185">Reference proteome</keyword>
<accession>A0ABQ7D0W9</accession>
<keyword evidence="1" id="KW-0472">Membrane</keyword>
<dbReference type="EMBL" id="QGKV02000759">
    <property type="protein sequence ID" value="KAF3565588.1"/>
    <property type="molecule type" value="Genomic_DNA"/>
</dbReference>
<name>A0ABQ7D0W9_BRACR</name>
<proteinExistence type="predicted"/>
<comment type="caution">
    <text evidence="2">The sequence shown here is derived from an EMBL/GenBank/DDBJ whole genome shotgun (WGS) entry which is preliminary data.</text>
</comment>
<dbReference type="Proteomes" id="UP000266723">
    <property type="component" value="Unassembled WGS sequence"/>
</dbReference>
<sequence length="385" mass="43401">MIHWCPLACSRARKGGTSHRSRLMEDVSNARVTVSTPPDVKLYSRELNATEGAVVSPEIYAAKVWIAAITTHLLCDVHPCPCDNVVALCQAPYLLDDPNVGMIFPRAKHYPFFICKLISAYSDSRGLLEARKASSSLLFVIFISQRGNALFQEVLVYATILLLTLLLWLFAPPNFLIRLELLLIDERLHWSEPCMALRMSFEASLFREPHHFSTKNKDIHRFTDHQFTISFSHNSVLSVILRTSPFSDVCIPIFAIFCHVMYAANCLRDMECQEEVDIPKAFVNPGGDFGIVPAQLVLMSKDHNIHCFSAAILRRAGECKCDQEASPEKAIHHNLTDLSFLPCPCRFVYVSSPLFRSTKTMDVAHDGQLPQTKFVLLTLLHLLKV</sequence>
<organism evidence="2 3">
    <name type="scientific">Brassica cretica</name>
    <name type="common">Mustard</name>
    <dbReference type="NCBI Taxonomy" id="69181"/>
    <lineage>
        <taxon>Eukaryota</taxon>
        <taxon>Viridiplantae</taxon>
        <taxon>Streptophyta</taxon>
        <taxon>Embryophyta</taxon>
        <taxon>Tracheophyta</taxon>
        <taxon>Spermatophyta</taxon>
        <taxon>Magnoliopsida</taxon>
        <taxon>eudicotyledons</taxon>
        <taxon>Gunneridae</taxon>
        <taxon>Pentapetalae</taxon>
        <taxon>rosids</taxon>
        <taxon>malvids</taxon>
        <taxon>Brassicales</taxon>
        <taxon>Brassicaceae</taxon>
        <taxon>Brassiceae</taxon>
        <taxon>Brassica</taxon>
    </lineage>
</organism>
<evidence type="ECO:0000313" key="2">
    <source>
        <dbReference type="EMBL" id="KAF3565588.1"/>
    </source>
</evidence>
<protein>
    <submittedName>
        <fullName evidence="2">Uncharacterized protein</fullName>
    </submittedName>
</protein>
<reference evidence="2 3" key="1">
    <citation type="journal article" date="2020" name="BMC Genomics">
        <title>Intraspecific diversification of the crop wild relative Brassica cretica Lam. using demographic model selection.</title>
        <authorList>
            <person name="Kioukis A."/>
            <person name="Michalopoulou V.A."/>
            <person name="Briers L."/>
            <person name="Pirintsos S."/>
            <person name="Studholme D.J."/>
            <person name="Pavlidis P."/>
            <person name="Sarris P.F."/>
        </authorList>
    </citation>
    <scope>NUCLEOTIDE SEQUENCE [LARGE SCALE GENOMIC DNA]</scope>
    <source>
        <strain evidence="3">cv. PFS-1207/04</strain>
    </source>
</reference>
<evidence type="ECO:0000313" key="3">
    <source>
        <dbReference type="Proteomes" id="UP000266723"/>
    </source>
</evidence>
<keyword evidence="1" id="KW-0812">Transmembrane</keyword>
<feature type="transmembrane region" description="Helical" evidence="1">
    <location>
        <begin position="154"/>
        <end position="171"/>
    </location>
</feature>
<keyword evidence="1" id="KW-1133">Transmembrane helix</keyword>